<name>A0AAW0NHL7_9GOBI</name>
<evidence type="ECO:0000313" key="5">
    <source>
        <dbReference type="Proteomes" id="UP001460270"/>
    </source>
</evidence>
<dbReference type="InterPro" id="IPR036834">
    <property type="entry name" value="Bcl-2-like_sf"/>
</dbReference>
<evidence type="ECO:0008006" key="6">
    <source>
        <dbReference type="Google" id="ProtNLM"/>
    </source>
</evidence>
<accession>A0AAW0NHL7</accession>
<keyword evidence="2" id="KW-0053">Apoptosis</keyword>
<reference evidence="5" key="1">
    <citation type="submission" date="2024-04" db="EMBL/GenBank/DDBJ databases">
        <title>Salinicola lusitanus LLJ914,a marine bacterium isolated from the Okinawa Trough.</title>
        <authorList>
            <person name="Li J."/>
        </authorList>
    </citation>
    <scope>NUCLEOTIDE SEQUENCE [LARGE SCALE GENOMIC DNA]</scope>
</reference>
<dbReference type="SUPFAM" id="SSF56854">
    <property type="entry name" value="Bcl-2 inhibitors of programmed cell death"/>
    <property type="match status" value="1"/>
</dbReference>
<protein>
    <recommendedName>
        <fullName evidence="6">Apoptosis facilitator Bcl-2-like protein 14</fullName>
    </recommendedName>
</protein>
<dbReference type="GO" id="GO:0006915">
    <property type="term" value="P:apoptotic process"/>
    <property type="evidence" value="ECO:0007669"/>
    <property type="project" value="UniProtKB-KW"/>
</dbReference>
<organism evidence="4 5">
    <name type="scientific">Mugilogobius chulae</name>
    <name type="common">yellowstripe goby</name>
    <dbReference type="NCBI Taxonomy" id="88201"/>
    <lineage>
        <taxon>Eukaryota</taxon>
        <taxon>Metazoa</taxon>
        <taxon>Chordata</taxon>
        <taxon>Craniata</taxon>
        <taxon>Vertebrata</taxon>
        <taxon>Euteleostomi</taxon>
        <taxon>Actinopterygii</taxon>
        <taxon>Neopterygii</taxon>
        <taxon>Teleostei</taxon>
        <taxon>Neoteleostei</taxon>
        <taxon>Acanthomorphata</taxon>
        <taxon>Gobiaria</taxon>
        <taxon>Gobiiformes</taxon>
        <taxon>Gobioidei</taxon>
        <taxon>Gobiidae</taxon>
        <taxon>Gobionellinae</taxon>
        <taxon>Mugilogobius</taxon>
    </lineage>
</organism>
<feature type="compositionally biased region" description="Polar residues" evidence="3">
    <location>
        <begin position="55"/>
        <end position="85"/>
    </location>
</feature>
<feature type="region of interest" description="Disordered" evidence="3">
    <location>
        <begin position="1"/>
        <end position="89"/>
    </location>
</feature>
<evidence type="ECO:0000256" key="1">
    <source>
        <dbReference type="ARBA" id="ARBA00022553"/>
    </source>
</evidence>
<dbReference type="EMBL" id="JBBPFD010000017">
    <property type="protein sequence ID" value="KAK7891834.1"/>
    <property type="molecule type" value="Genomic_DNA"/>
</dbReference>
<sequence length="296" mass="32977">MANGHVEIHDPFQGQHGVTDSTESKEYTSSSESAEDMVEFRILMAYAQRRRPKDSSQSFEQDNSNTPNSKNGSGSLSIQSENITVQKKKKKKKKAWKRFSKVFICLKPQTKDEIPSPDPILCDDEEEPEIPAFTCSEVQEDDLGNVAAQLAEISAEIPFVHPDIESDSGSEDDVEVEKVIGLLLRDAGDRLNESNPIDINIVNLLGNYNFFEIVINTLLKRMGLNTTDESPGPKVSPKTQIAVTCEATTRLSVLDTMPVNRLLSHGARFLKSHFSSWAEQQGGYENAFNSEDEEVH</sequence>
<proteinExistence type="predicted"/>
<dbReference type="PANTHER" id="PTHR14965:SF1">
    <property type="entry name" value="APOPTOSIS FACILITATOR BCL-2-LIKE PROTEIN 14"/>
    <property type="match status" value="1"/>
</dbReference>
<dbReference type="GO" id="GO:2001236">
    <property type="term" value="P:regulation of extrinsic apoptotic signaling pathway"/>
    <property type="evidence" value="ECO:0007669"/>
    <property type="project" value="TreeGrafter"/>
</dbReference>
<evidence type="ECO:0000313" key="4">
    <source>
        <dbReference type="EMBL" id="KAK7891834.1"/>
    </source>
</evidence>
<evidence type="ECO:0000256" key="3">
    <source>
        <dbReference type="SAM" id="MobiDB-lite"/>
    </source>
</evidence>
<keyword evidence="1" id="KW-0597">Phosphoprotein</keyword>
<keyword evidence="5" id="KW-1185">Reference proteome</keyword>
<dbReference type="AlphaFoldDB" id="A0AAW0NHL7"/>
<gene>
    <name evidence="4" type="ORF">WMY93_023797</name>
</gene>
<dbReference type="PANTHER" id="PTHR14965">
    <property type="entry name" value="SI:CH73-248E21.1"/>
    <property type="match status" value="1"/>
</dbReference>
<comment type="caution">
    <text evidence="4">The sequence shown here is derived from an EMBL/GenBank/DDBJ whole genome shotgun (WGS) entry which is preliminary data.</text>
</comment>
<dbReference type="Proteomes" id="UP001460270">
    <property type="component" value="Unassembled WGS sequence"/>
</dbReference>
<feature type="compositionally biased region" description="Basic and acidic residues" evidence="3">
    <location>
        <begin position="1"/>
        <end position="10"/>
    </location>
</feature>
<evidence type="ECO:0000256" key="2">
    <source>
        <dbReference type="ARBA" id="ARBA00022703"/>
    </source>
</evidence>